<name>A0A4P7NG65_PYROR</name>
<evidence type="ECO:0000313" key="1">
    <source>
        <dbReference type="EMBL" id="QBZ60924.1"/>
    </source>
</evidence>
<proteinExistence type="predicted"/>
<gene>
    <name evidence="1" type="ORF">PoMZ_07868</name>
</gene>
<accession>A0A4P7NG65</accession>
<reference evidence="1 2" key="1">
    <citation type="journal article" date="2019" name="Mol. Biol. Evol.">
        <title>Blast fungal genomes show frequent chromosomal changes, gene gains and losses, and effector gene turnover.</title>
        <authorList>
            <person name="Gomez Luciano L.B."/>
            <person name="Jason Tsai I."/>
            <person name="Chuma I."/>
            <person name="Tosa Y."/>
            <person name="Chen Y.H."/>
            <person name="Li J.Y."/>
            <person name="Li M.Y."/>
            <person name="Jade Lu M.Y."/>
            <person name="Nakayashiki H."/>
            <person name="Li W.H."/>
        </authorList>
    </citation>
    <scope>NUCLEOTIDE SEQUENCE [LARGE SCALE GENOMIC DNA]</scope>
    <source>
        <strain evidence="1">MZ5-1-6</strain>
    </source>
</reference>
<dbReference type="Proteomes" id="UP000294847">
    <property type="component" value="Chromosome 4"/>
</dbReference>
<protein>
    <submittedName>
        <fullName evidence="1">Uncharacterized protein</fullName>
    </submittedName>
</protein>
<dbReference type="EMBL" id="CP034207">
    <property type="protein sequence ID" value="QBZ60924.1"/>
    <property type="molecule type" value="Genomic_DNA"/>
</dbReference>
<evidence type="ECO:0000313" key="2">
    <source>
        <dbReference type="Proteomes" id="UP000294847"/>
    </source>
</evidence>
<sequence>MRKVYCFTYGTCSAARVALTATLLVLGNRAPTTTAAAAPTAPTRRARRLRRAGRGADRAAADLTGALAAGAGAAGRLGGPATVHGRAGHAVARHGRDARVVLSKGAGEAHGGRAGGPGARDGDLVARDVELATARGSGGVEGERLGAEQVVSRGDVGGDLDVHLAAAAVVTGLLDGLFDTPGALDAYKVVLRQPRGA</sequence>
<dbReference type="AlphaFoldDB" id="A0A4P7NG65"/>
<organism evidence="1 2">
    <name type="scientific">Pyricularia oryzae</name>
    <name type="common">Rice blast fungus</name>
    <name type="synonym">Magnaporthe oryzae</name>
    <dbReference type="NCBI Taxonomy" id="318829"/>
    <lineage>
        <taxon>Eukaryota</taxon>
        <taxon>Fungi</taxon>
        <taxon>Dikarya</taxon>
        <taxon>Ascomycota</taxon>
        <taxon>Pezizomycotina</taxon>
        <taxon>Sordariomycetes</taxon>
        <taxon>Sordariomycetidae</taxon>
        <taxon>Magnaporthales</taxon>
        <taxon>Pyriculariaceae</taxon>
        <taxon>Pyricularia</taxon>
    </lineage>
</organism>